<dbReference type="PANTHER" id="PTHR33048">
    <property type="entry name" value="PTH11-LIKE INTEGRAL MEMBRANE PROTEIN (AFU_ORTHOLOGUE AFUA_5G11245)"/>
    <property type="match status" value="1"/>
</dbReference>
<proteinExistence type="inferred from homology"/>
<feature type="domain" description="Rhodopsin" evidence="7">
    <location>
        <begin position="31"/>
        <end position="262"/>
    </location>
</feature>
<keyword evidence="4 6" id="KW-0472">Membrane</keyword>
<evidence type="ECO:0000259" key="7">
    <source>
        <dbReference type="Pfam" id="PF20684"/>
    </source>
</evidence>
<evidence type="ECO:0000256" key="1">
    <source>
        <dbReference type="ARBA" id="ARBA00004141"/>
    </source>
</evidence>
<evidence type="ECO:0000256" key="5">
    <source>
        <dbReference type="ARBA" id="ARBA00038359"/>
    </source>
</evidence>
<dbReference type="AlphaFoldDB" id="A0A139H726"/>
<comment type="similarity">
    <text evidence="5">Belongs to the SAT4 family.</text>
</comment>
<gene>
    <name evidence="8" type="ORF">AC579_6008</name>
</gene>
<dbReference type="Pfam" id="PF20684">
    <property type="entry name" value="Fung_rhodopsin"/>
    <property type="match status" value="1"/>
</dbReference>
<keyword evidence="2 6" id="KW-0812">Transmembrane</keyword>
<feature type="transmembrane region" description="Helical" evidence="6">
    <location>
        <begin position="210"/>
        <end position="231"/>
    </location>
</feature>
<feature type="transmembrane region" description="Helical" evidence="6">
    <location>
        <begin position="130"/>
        <end position="152"/>
    </location>
</feature>
<keyword evidence="9" id="KW-1185">Reference proteome</keyword>
<feature type="transmembrane region" description="Helical" evidence="6">
    <location>
        <begin position="243"/>
        <end position="263"/>
    </location>
</feature>
<dbReference type="Proteomes" id="UP000073492">
    <property type="component" value="Unassembled WGS sequence"/>
</dbReference>
<evidence type="ECO:0000256" key="6">
    <source>
        <dbReference type="SAM" id="Phobius"/>
    </source>
</evidence>
<dbReference type="PANTHER" id="PTHR33048:SF47">
    <property type="entry name" value="INTEGRAL MEMBRANE PROTEIN-RELATED"/>
    <property type="match status" value="1"/>
</dbReference>
<dbReference type="GO" id="GO:0016020">
    <property type="term" value="C:membrane"/>
    <property type="evidence" value="ECO:0007669"/>
    <property type="project" value="UniProtKB-SubCell"/>
</dbReference>
<keyword evidence="3 6" id="KW-1133">Transmembrane helix</keyword>
<comment type="caution">
    <text evidence="8">The sequence shown here is derived from an EMBL/GenBank/DDBJ whole genome shotgun (WGS) entry which is preliminary data.</text>
</comment>
<evidence type="ECO:0000256" key="4">
    <source>
        <dbReference type="ARBA" id="ARBA00023136"/>
    </source>
</evidence>
<protein>
    <recommendedName>
        <fullName evidence="7">Rhodopsin domain-containing protein</fullName>
    </recommendedName>
</protein>
<evidence type="ECO:0000313" key="8">
    <source>
        <dbReference type="EMBL" id="KXS98285.1"/>
    </source>
</evidence>
<dbReference type="OrthoDB" id="2988756at2759"/>
<dbReference type="STRING" id="113226.A0A139H726"/>
<feature type="transmembrane region" description="Helical" evidence="6">
    <location>
        <begin position="15"/>
        <end position="34"/>
    </location>
</feature>
<evidence type="ECO:0000313" key="9">
    <source>
        <dbReference type="Proteomes" id="UP000073492"/>
    </source>
</evidence>
<feature type="transmembrane region" description="Helical" evidence="6">
    <location>
        <begin position="96"/>
        <end position="118"/>
    </location>
</feature>
<accession>A0A139H726</accession>
<reference evidence="8 9" key="1">
    <citation type="submission" date="2015-07" db="EMBL/GenBank/DDBJ databases">
        <title>Comparative genomics of the Sigatoka disease complex on banana suggests a link between parallel evolutionary changes in Pseudocercospora fijiensis and Pseudocercospora eumusae and increased virulence on the banana host.</title>
        <authorList>
            <person name="Chang T.-C."/>
            <person name="Salvucci A."/>
            <person name="Crous P.W."/>
            <person name="Stergiopoulos I."/>
        </authorList>
    </citation>
    <scope>NUCLEOTIDE SEQUENCE [LARGE SCALE GENOMIC DNA]</scope>
    <source>
        <strain evidence="8 9">CBS 116634</strain>
    </source>
</reference>
<organism evidence="8 9">
    <name type="scientific">Pseudocercospora musae</name>
    <dbReference type="NCBI Taxonomy" id="113226"/>
    <lineage>
        <taxon>Eukaryota</taxon>
        <taxon>Fungi</taxon>
        <taxon>Dikarya</taxon>
        <taxon>Ascomycota</taxon>
        <taxon>Pezizomycotina</taxon>
        <taxon>Dothideomycetes</taxon>
        <taxon>Dothideomycetidae</taxon>
        <taxon>Mycosphaerellales</taxon>
        <taxon>Mycosphaerellaceae</taxon>
        <taxon>Pseudocercospora</taxon>
    </lineage>
</organism>
<dbReference type="EMBL" id="LFZO01000747">
    <property type="protein sequence ID" value="KXS98285.1"/>
    <property type="molecule type" value="Genomic_DNA"/>
</dbReference>
<evidence type="ECO:0000256" key="2">
    <source>
        <dbReference type="ARBA" id="ARBA00022692"/>
    </source>
</evidence>
<name>A0A139H726_9PEZI</name>
<evidence type="ECO:0000256" key="3">
    <source>
        <dbReference type="ARBA" id="ARBA00022989"/>
    </source>
</evidence>
<feature type="transmembrane region" description="Helical" evidence="6">
    <location>
        <begin position="172"/>
        <end position="198"/>
    </location>
</feature>
<dbReference type="InterPro" id="IPR049326">
    <property type="entry name" value="Rhodopsin_dom_fungi"/>
</dbReference>
<sequence>MSPPAQTVGESSATVANWICASLALTILLLRLATHRYQYRCLDKSAYLVIASIVILVIRTICNALILDLGSVNSPSLFPQESMQSSRARTGSKLTLLARVLVTTYYWLQSALLLIFYQKFLDHISWARRAIRLGWFMIGLTYIAVILATFLECRPIQLYWTPHSPEPQCLRAFVQILLQCIANAAIDVLLLIISLPILRAQARAFPRNLQLGLLYLLGFFCLIVIGFRIHYVYKDGSVQRARSFWASIQVIVATFVANAPSTYGNVKSVQRRKSSVVSLPRSRSAHNDEWLLDRMPNRLPKEWQRIVVPVLVPSETHKADVRRMEFGEPP</sequence>
<comment type="subcellular location">
    <subcellularLocation>
        <location evidence="1">Membrane</location>
        <topology evidence="1">Multi-pass membrane protein</topology>
    </subcellularLocation>
</comment>
<feature type="transmembrane region" description="Helical" evidence="6">
    <location>
        <begin position="46"/>
        <end position="67"/>
    </location>
</feature>
<dbReference type="InterPro" id="IPR052337">
    <property type="entry name" value="SAT4-like"/>
</dbReference>